<evidence type="ECO:0000313" key="10">
    <source>
        <dbReference type="Proteomes" id="UP001601059"/>
    </source>
</evidence>
<dbReference type="InterPro" id="IPR013655">
    <property type="entry name" value="PAS_fold_3"/>
</dbReference>
<gene>
    <name evidence="9" type="ORF">ACFYKX_07645</name>
</gene>
<evidence type="ECO:0000256" key="3">
    <source>
        <dbReference type="ARBA" id="ARBA00022777"/>
    </source>
</evidence>
<protein>
    <submittedName>
        <fullName evidence="9">PAS domain S-box protein</fullName>
    </submittedName>
</protein>
<organism evidence="9 10">
    <name type="scientific">Cytobacillus spartinae</name>
    <dbReference type="NCBI Taxonomy" id="3299023"/>
    <lineage>
        <taxon>Bacteria</taxon>
        <taxon>Bacillati</taxon>
        <taxon>Bacillota</taxon>
        <taxon>Bacilli</taxon>
        <taxon>Bacillales</taxon>
        <taxon>Bacillaceae</taxon>
        <taxon>Cytobacillus</taxon>
    </lineage>
</organism>
<evidence type="ECO:0000313" key="9">
    <source>
        <dbReference type="EMBL" id="MFE8700481.1"/>
    </source>
</evidence>
<keyword evidence="1" id="KW-0808">Transferase</keyword>
<dbReference type="PROSITE" id="PS50112">
    <property type="entry name" value="PAS"/>
    <property type="match status" value="1"/>
</dbReference>
<dbReference type="PROSITE" id="PS50109">
    <property type="entry name" value="HIS_KIN"/>
    <property type="match status" value="1"/>
</dbReference>
<dbReference type="SUPFAM" id="SSF55874">
    <property type="entry name" value="ATPase domain of HSP90 chaperone/DNA topoisomerase II/histidine kinase"/>
    <property type="match status" value="1"/>
</dbReference>
<evidence type="ECO:0000256" key="1">
    <source>
        <dbReference type="ARBA" id="ARBA00022679"/>
    </source>
</evidence>
<keyword evidence="10" id="KW-1185">Reference proteome</keyword>
<accession>A0ABW6K8I6</accession>
<dbReference type="InterPro" id="IPR036890">
    <property type="entry name" value="HATPase_C_sf"/>
</dbReference>
<dbReference type="PANTHER" id="PTHR24421">
    <property type="entry name" value="NITRATE/NITRITE SENSOR PROTEIN NARX-RELATED"/>
    <property type="match status" value="1"/>
</dbReference>
<feature type="domain" description="Histidine kinase" evidence="7">
    <location>
        <begin position="400"/>
        <end position="490"/>
    </location>
</feature>
<sequence length="493" mass="56883">METVSQFNWGFELITKHMMDILLIVDRNQSIIFATPSIESMLGYSIEGVIGKNAFEFLHPEDKNELIKSHQEVIRLQQSVTNEYRAYDSKGNIKYLESRVMPVPNHPEQIVAVTIRDVTLRKNIENEIQNRRNRYQLLQNSLKSYSQEVSNTMRLSELEVKLVKELETVITNSEPKVIIYNRESETFVGDSSLKMCISHLTVGKQKAFDDRVFILIGDRNHLSYFLTIDAAAIEDKMESIYVDTLVYYTVMVFESLSVIENLMNQLETALKWKERPQWISRLLFNLSEKQRLELSSNLHHTVLLDQFTLYRRLEVILKEQSFNREVKEELIDVSQGLLDSIHQIKITCNDLRPPLLREIGLVSALENIFEFTQVSSTYKIAFTTKNTSNLSLDDEQTIGIYRVVQELLNNATKHSEATNLHFHLSQLEDQLILQYLDNGKGFNESGITPSFNSMGISGMRERVQSLNGSIKFHSKPGEGLLVRIKIPSRKITL</sequence>
<comment type="caution">
    <text evidence="9">The sequence shown here is derived from an EMBL/GenBank/DDBJ whole genome shotgun (WGS) entry which is preliminary data.</text>
</comment>
<dbReference type="Pfam" id="PF08447">
    <property type="entry name" value="PAS_3"/>
    <property type="match status" value="1"/>
</dbReference>
<dbReference type="InterPro" id="IPR005467">
    <property type="entry name" value="His_kinase_dom"/>
</dbReference>
<evidence type="ECO:0000256" key="5">
    <source>
        <dbReference type="ARBA" id="ARBA00023012"/>
    </source>
</evidence>
<dbReference type="Proteomes" id="UP001601059">
    <property type="component" value="Unassembled WGS sequence"/>
</dbReference>
<keyword evidence="6" id="KW-0175">Coiled coil</keyword>
<feature type="domain" description="PAS" evidence="8">
    <location>
        <begin position="22"/>
        <end position="77"/>
    </location>
</feature>
<dbReference type="SMART" id="SM00091">
    <property type="entry name" value="PAS"/>
    <property type="match status" value="1"/>
</dbReference>
<reference evidence="9 10" key="1">
    <citation type="submission" date="2024-08" db="EMBL/GenBank/DDBJ databases">
        <title>Two novel Cytobacillus novel species.</title>
        <authorList>
            <person name="Liu G."/>
        </authorList>
    </citation>
    <scope>NUCLEOTIDE SEQUENCE [LARGE SCALE GENOMIC DNA]</scope>
    <source>
        <strain evidence="9 10">FJAT-54145</strain>
    </source>
</reference>
<dbReference type="InterPro" id="IPR035965">
    <property type="entry name" value="PAS-like_dom_sf"/>
</dbReference>
<dbReference type="CDD" id="cd00130">
    <property type="entry name" value="PAS"/>
    <property type="match status" value="1"/>
</dbReference>
<evidence type="ECO:0000256" key="2">
    <source>
        <dbReference type="ARBA" id="ARBA00022741"/>
    </source>
</evidence>
<keyword evidence="2" id="KW-0547">Nucleotide-binding</keyword>
<dbReference type="RefSeq" id="WP_389359689.1">
    <property type="nucleotide sequence ID" value="NZ_JBIACK010000002.1"/>
</dbReference>
<dbReference type="SMART" id="SM00387">
    <property type="entry name" value="HATPase_c"/>
    <property type="match status" value="1"/>
</dbReference>
<keyword evidence="4" id="KW-0067">ATP-binding</keyword>
<evidence type="ECO:0000256" key="4">
    <source>
        <dbReference type="ARBA" id="ARBA00022840"/>
    </source>
</evidence>
<dbReference type="InterPro" id="IPR050482">
    <property type="entry name" value="Sensor_HK_TwoCompSys"/>
</dbReference>
<dbReference type="InterPro" id="IPR000014">
    <property type="entry name" value="PAS"/>
</dbReference>
<evidence type="ECO:0000259" key="7">
    <source>
        <dbReference type="PROSITE" id="PS50109"/>
    </source>
</evidence>
<dbReference type="NCBIfam" id="TIGR00229">
    <property type="entry name" value="sensory_box"/>
    <property type="match status" value="1"/>
</dbReference>
<feature type="coiled-coil region" evidence="6">
    <location>
        <begin position="121"/>
        <end position="148"/>
    </location>
</feature>
<dbReference type="Gene3D" id="3.30.450.20">
    <property type="entry name" value="PAS domain"/>
    <property type="match status" value="1"/>
</dbReference>
<evidence type="ECO:0000256" key="6">
    <source>
        <dbReference type="SAM" id="Coils"/>
    </source>
</evidence>
<dbReference type="SUPFAM" id="SSF55785">
    <property type="entry name" value="PYP-like sensor domain (PAS domain)"/>
    <property type="match status" value="1"/>
</dbReference>
<evidence type="ECO:0000259" key="8">
    <source>
        <dbReference type="PROSITE" id="PS50112"/>
    </source>
</evidence>
<dbReference type="Gene3D" id="3.30.565.10">
    <property type="entry name" value="Histidine kinase-like ATPase, C-terminal domain"/>
    <property type="match status" value="1"/>
</dbReference>
<dbReference type="PANTHER" id="PTHR24421:SF60">
    <property type="entry name" value="SENSOR HISTIDINE KINASE COMP"/>
    <property type="match status" value="1"/>
</dbReference>
<dbReference type="InterPro" id="IPR003594">
    <property type="entry name" value="HATPase_dom"/>
</dbReference>
<dbReference type="Pfam" id="PF02518">
    <property type="entry name" value="HATPase_c"/>
    <property type="match status" value="1"/>
</dbReference>
<proteinExistence type="predicted"/>
<dbReference type="CDD" id="cd16917">
    <property type="entry name" value="HATPase_UhpB-NarQ-NarX-like"/>
    <property type="match status" value="1"/>
</dbReference>
<dbReference type="EMBL" id="JBIACK010000002">
    <property type="protein sequence ID" value="MFE8700481.1"/>
    <property type="molecule type" value="Genomic_DNA"/>
</dbReference>
<keyword evidence="3" id="KW-0418">Kinase</keyword>
<keyword evidence="5" id="KW-0902">Two-component regulatory system</keyword>
<name>A0ABW6K8I6_9BACI</name>